<gene>
    <name evidence="2" type="ORF">DFH08DRAFT_1021849</name>
</gene>
<evidence type="ECO:0000313" key="3">
    <source>
        <dbReference type="Proteomes" id="UP001218218"/>
    </source>
</evidence>
<proteinExistence type="predicted"/>
<dbReference type="AlphaFoldDB" id="A0AAD7EJE8"/>
<dbReference type="EMBL" id="JARIHO010000036">
    <property type="protein sequence ID" value="KAJ7330838.1"/>
    <property type="molecule type" value="Genomic_DNA"/>
</dbReference>
<evidence type="ECO:0000256" key="1">
    <source>
        <dbReference type="SAM" id="SignalP"/>
    </source>
</evidence>
<keyword evidence="3" id="KW-1185">Reference proteome</keyword>
<organism evidence="2 3">
    <name type="scientific">Mycena albidolilacea</name>
    <dbReference type="NCBI Taxonomy" id="1033008"/>
    <lineage>
        <taxon>Eukaryota</taxon>
        <taxon>Fungi</taxon>
        <taxon>Dikarya</taxon>
        <taxon>Basidiomycota</taxon>
        <taxon>Agaricomycotina</taxon>
        <taxon>Agaricomycetes</taxon>
        <taxon>Agaricomycetidae</taxon>
        <taxon>Agaricales</taxon>
        <taxon>Marasmiineae</taxon>
        <taxon>Mycenaceae</taxon>
        <taxon>Mycena</taxon>
    </lineage>
</organism>
<dbReference type="Proteomes" id="UP001218218">
    <property type="component" value="Unassembled WGS sequence"/>
</dbReference>
<comment type="caution">
    <text evidence="2">The sequence shown here is derived from an EMBL/GenBank/DDBJ whole genome shotgun (WGS) entry which is preliminary data.</text>
</comment>
<accession>A0AAD7EJE8</accession>
<evidence type="ECO:0000313" key="2">
    <source>
        <dbReference type="EMBL" id="KAJ7330838.1"/>
    </source>
</evidence>
<protein>
    <submittedName>
        <fullName evidence="2">Uncharacterized protein</fullName>
    </submittedName>
</protein>
<reference evidence="2" key="1">
    <citation type="submission" date="2023-03" db="EMBL/GenBank/DDBJ databases">
        <title>Massive genome expansion in bonnet fungi (Mycena s.s.) driven by repeated elements and novel gene families across ecological guilds.</title>
        <authorList>
            <consortium name="Lawrence Berkeley National Laboratory"/>
            <person name="Harder C.B."/>
            <person name="Miyauchi S."/>
            <person name="Viragh M."/>
            <person name="Kuo A."/>
            <person name="Thoen E."/>
            <person name="Andreopoulos B."/>
            <person name="Lu D."/>
            <person name="Skrede I."/>
            <person name="Drula E."/>
            <person name="Henrissat B."/>
            <person name="Morin E."/>
            <person name="Kohler A."/>
            <person name="Barry K."/>
            <person name="LaButti K."/>
            <person name="Morin E."/>
            <person name="Salamov A."/>
            <person name="Lipzen A."/>
            <person name="Mereny Z."/>
            <person name="Hegedus B."/>
            <person name="Baldrian P."/>
            <person name="Stursova M."/>
            <person name="Weitz H."/>
            <person name="Taylor A."/>
            <person name="Grigoriev I.V."/>
            <person name="Nagy L.G."/>
            <person name="Martin F."/>
            <person name="Kauserud H."/>
        </authorList>
    </citation>
    <scope>NUCLEOTIDE SEQUENCE</scope>
    <source>
        <strain evidence="2">CBHHK002</strain>
    </source>
</reference>
<feature type="signal peptide" evidence="1">
    <location>
        <begin position="1"/>
        <end position="16"/>
    </location>
</feature>
<sequence length="285" mass="30736">MLAFSVSSLVILVSLAVPTVLLTNTSIPHFHTIPLQPSTWQELAHSHFYIPLIFLASALGQFIAKGDGWSTKPFILTQGGEYFFPFSRADGATYAQDDNHRLNTRIPGAARTITGYFNAPTLCVPLFSPTSFLSLFFSRTVRDPLTSLMSLMGRLVNLTGNLLISGVDGMISAGKRMIYDKLDYNIADMESVVGRDIFKLMLSAITAFRPLIGRGCRAWPPSATLGLPYATGSAEKRLPHAAAIGHGGGGQPLPPQPTCSSDHSAVVPYVCHSGCLSSSRKLPPR</sequence>
<keyword evidence="1" id="KW-0732">Signal</keyword>
<feature type="chain" id="PRO_5041904978" evidence="1">
    <location>
        <begin position="17"/>
        <end position="285"/>
    </location>
</feature>
<name>A0AAD7EJE8_9AGAR</name>